<keyword evidence="4 10" id="KW-0812">Transmembrane</keyword>
<feature type="transmembrane region" description="Helical" evidence="10">
    <location>
        <begin position="112"/>
        <end position="131"/>
    </location>
</feature>
<dbReference type="InterPro" id="IPR001872">
    <property type="entry name" value="Peptidase_A8"/>
</dbReference>
<keyword evidence="8 10" id="KW-0472">Membrane</keyword>
<evidence type="ECO:0000313" key="11">
    <source>
        <dbReference type="EMBL" id="WQQ20167.1"/>
    </source>
</evidence>
<dbReference type="GO" id="GO:0006508">
    <property type="term" value="P:proteolysis"/>
    <property type="evidence" value="ECO:0007669"/>
    <property type="project" value="UniProtKB-KW"/>
</dbReference>
<gene>
    <name evidence="11" type="ORF">RRG46_01305</name>
</gene>
<dbReference type="EC" id="3.4.23.36" evidence="11"/>
<proteinExistence type="inferred from homology"/>
<dbReference type="Proteomes" id="UP001327314">
    <property type="component" value="Chromosome"/>
</dbReference>
<evidence type="ECO:0000313" key="12">
    <source>
        <dbReference type="Proteomes" id="UP001327314"/>
    </source>
</evidence>
<dbReference type="Pfam" id="PF01252">
    <property type="entry name" value="Peptidase_A8"/>
    <property type="match status" value="1"/>
</dbReference>
<evidence type="ECO:0000256" key="6">
    <source>
        <dbReference type="ARBA" id="ARBA00022801"/>
    </source>
</evidence>
<evidence type="ECO:0000256" key="8">
    <source>
        <dbReference type="ARBA" id="ARBA00023136"/>
    </source>
</evidence>
<dbReference type="AlphaFoldDB" id="A0ABD8AJG7"/>
<accession>A0ABD8AJG7</accession>
<feature type="transmembrane region" description="Helical" evidence="10">
    <location>
        <begin position="179"/>
        <end position="198"/>
    </location>
</feature>
<comment type="similarity">
    <text evidence="1 9">Belongs to the peptidase A8 family.</text>
</comment>
<evidence type="ECO:0000256" key="4">
    <source>
        <dbReference type="ARBA" id="ARBA00022692"/>
    </source>
</evidence>
<dbReference type="GO" id="GO:0004190">
    <property type="term" value="F:aspartic-type endopeptidase activity"/>
    <property type="evidence" value="ECO:0007669"/>
    <property type="project" value="UniProtKB-KW"/>
</dbReference>
<name>A0ABD8AJG7_9BACT</name>
<dbReference type="PANTHER" id="PTHR33695">
    <property type="entry name" value="LIPOPROTEIN SIGNAL PEPTIDASE"/>
    <property type="match status" value="1"/>
</dbReference>
<evidence type="ECO:0000256" key="7">
    <source>
        <dbReference type="ARBA" id="ARBA00022989"/>
    </source>
</evidence>
<evidence type="ECO:0000256" key="10">
    <source>
        <dbReference type="SAM" id="Phobius"/>
    </source>
</evidence>
<evidence type="ECO:0000256" key="5">
    <source>
        <dbReference type="ARBA" id="ARBA00022750"/>
    </source>
</evidence>
<evidence type="ECO:0000256" key="2">
    <source>
        <dbReference type="ARBA" id="ARBA00022475"/>
    </source>
</evidence>
<keyword evidence="7 10" id="KW-1133">Transmembrane helix</keyword>
<sequence>MELLKNLSNRFFAHLKQNYINILICYLFFLISFIVFLMFDQLTKTLLFNHGSIFDSQKLGDGTYVTVPVTGENVLAESIYPDDPEKWLDYKIIGIRSIWHGGVTFLRTRNQFFIQGLSVFFLIVLSFSPLMVYKRPKFVGFIIGVILAGTSGNMIDRFMFLGHVKDILYVPFWSQNGTFNVADAEIISGIILFILHTITSSSNRKKIENIQHLIV</sequence>
<protein>
    <submittedName>
        <fullName evidence="11">Signal peptidase II</fullName>
        <ecNumber evidence="11">3.4.23.36</ecNumber>
    </submittedName>
</protein>
<keyword evidence="3" id="KW-0645">Protease</keyword>
<feature type="transmembrane region" description="Helical" evidence="10">
    <location>
        <begin position="20"/>
        <end position="39"/>
    </location>
</feature>
<dbReference type="RefSeq" id="WP_129720491.1">
    <property type="nucleotide sequence ID" value="NZ_CP141046.1"/>
</dbReference>
<evidence type="ECO:0000256" key="3">
    <source>
        <dbReference type="ARBA" id="ARBA00022670"/>
    </source>
</evidence>
<keyword evidence="5" id="KW-0064">Aspartyl protease</keyword>
<evidence type="ECO:0000256" key="9">
    <source>
        <dbReference type="RuleBase" id="RU004181"/>
    </source>
</evidence>
<keyword evidence="6 11" id="KW-0378">Hydrolase</keyword>
<keyword evidence="2" id="KW-1003">Cell membrane</keyword>
<dbReference type="EMBL" id="CP141046">
    <property type="protein sequence ID" value="WQQ20167.1"/>
    <property type="molecule type" value="Genomic_DNA"/>
</dbReference>
<organism evidence="11 12">
    <name type="scientific">Mycoplasmopsis cynos</name>
    <dbReference type="NCBI Taxonomy" id="171284"/>
    <lineage>
        <taxon>Bacteria</taxon>
        <taxon>Bacillati</taxon>
        <taxon>Mycoplasmatota</taxon>
        <taxon>Mycoplasmoidales</taxon>
        <taxon>Metamycoplasmataceae</taxon>
        <taxon>Mycoplasmopsis</taxon>
    </lineage>
</organism>
<evidence type="ECO:0000256" key="1">
    <source>
        <dbReference type="ARBA" id="ARBA00006139"/>
    </source>
</evidence>
<dbReference type="PANTHER" id="PTHR33695:SF1">
    <property type="entry name" value="LIPOPROTEIN SIGNAL PEPTIDASE"/>
    <property type="match status" value="1"/>
</dbReference>
<feature type="transmembrane region" description="Helical" evidence="10">
    <location>
        <begin position="138"/>
        <end position="159"/>
    </location>
</feature>
<reference evidence="11 12" key="1">
    <citation type="submission" date="2023-12" db="EMBL/GenBank/DDBJ databases">
        <title>Hybrid Genome Assemblies of Mycoplasma cynos and Mycoplasma felis isolated from Dogs and Cats with Infectious Respiratory Disease.</title>
        <authorList>
            <person name="Framst I."/>
            <person name="Cai H."/>
            <person name="Ramesh P."/>
            <person name="Maboni G."/>
        </authorList>
    </citation>
    <scope>NUCLEOTIDE SEQUENCE [LARGE SCALE GENOMIC DNA]</scope>
    <source>
        <strain evidence="11 12">30510</strain>
    </source>
</reference>
<dbReference type="PRINTS" id="PR00781">
    <property type="entry name" value="LIPOSIGPTASE"/>
</dbReference>